<evidence type="ECO:0000313" key="1">
    <source>
        <dbReference type="EMBL" id="MBA0851149.1"/>
    </source>
</evidence>
<dbReference type="Proteomes" id="UP000593576">
    <property type="component" value="Unassembled WGS sequence"/>
</dbReference>
<dbReference type="EMBL" id="JABFAF010000003">
    <property type="protein sequence ID" value="MBA0851149.1"/>
    <property type="molecule type" value="Genomic_DNA"/>
</dbReference>
<name>A0A7J9KY89_GOSSC</name>
<evidence type="ECO:0000313" key="2">
    <source>
        <dbReference type="Proteomes" id="UP000593576"/>
    </source>
</evidence>
<comment type="caution">
    <text evidence="1">The sequence shown here is derived from an EMBL/GenBank/DDBJ whole genome shotgun (WGS) entry which is preliminary data.</text>
</comment>
<gene>
    <name evidence="1" type="ORF">Goshw_014283</name>
</gene>
<dbReference type="OrthoDB" id="1000192at2759"/>
<organism evidence="1 2">
    <name type="scientific">Gossypium schwendimanii</name>
    <name type="common">Cotton</name>
    <dbReference type="NCBI Taxonomy" id="34291"/>
    <lineage>
        <taxon>Eukaryota</taxon>
        <taxon>Viridiplantae</taxon>
        <taxon>Streptophyta</taxon>
        <taxon>Embryophyta</taxon>
        <taxon>Tracheophyta</taxon>
        <taxon>Spermatophyta</taxon>
        <taxon>Magnoliopsida</taxon>
        <taxon>eudicotyledons</taxon>
        <taxon>Gunneridae</taxon>
        <taxon>Pentapetalae</taxon>
        <taxon>rosids</taxon>
        <taxon>malvids</taxon>
        <taxon>Malvales</taxon>
        <taxon>Malvaceae</taxon>
        <taxon>Malvoideae</taxon>
        <taxon>Gossypium</taxon>
    </lineage>
</organism>
<dbReference type="AlphaFoldDB" id="A0A7J9KY89"/>
<keyword evidence="2" id="KW-1185">Reference proteome</keyword>
<accession>A0A7J9KY89</accession>
<proteinExistence type="predicted"/>
<reference evidence="1 2" key="1">
    <citation type="journal article" date="2019" name="Genome Biol. Evol.">
        <title>Insights into the evolution of the New World diploid cottons (Gossypium, subgenus Houzingenia) based on genome sequencing.</title>
        <authorList>
            <person name="Grover C.E."/>
            <person name="Arick M.A. 2nd"/>
            <person name="Thrash A."/>
            <person name="Conover J.L."/>
            <person name="Sanders W.S."/>
            <person name="Peterson D.G."/>
            <person name="Frelichowski J.E."/>
            <person name="Scheffler J.A."/>
            <person name="Scheffler B.E."/>
            <person name="Wendel J.F."/>
        </authorList>
    </citation>
    <scope>NUCLEOTIDE SEQUENCE [LARGE SCALE GENOMIC DNA]</scope>
    <source>
        <strain evidence="1">1</strain>
        <tissue evidence="1">Leaf</tissue>
    </source>
</reference>
<sequence length="207" mass="22889">MLDYLSRIREGCDTLATCNSPISAIEHNSAILNGLPHDHDFFVAVITSSHEPYRVPSILMDAESRLQEPFRFPMSINTTQVTSPSLINIDSTSRLKLPTSSSSGFSFPLSSQAHFSGSVTPTHFVPRPRFLYLNRGRVWHLSIASSAIILYYSTDASHFDTLVDSHDLHTNGETFFQEPPPNLSITHNDSLEGTCPSNNLLGNVSIL</sequence>
<dbReference type="PANTHER" id="PTHR47481">
    <property type="match status" value="1"/>
</dbReference>
<dbReference type="PANTHER" id="PTHR47481:SF34">
    <property type="entry name" value="CCHC-TYPE DOMAIN-CONTAINING PROTEIN"/>
    <property type="match status" value="1"/>
</dbReference>
<protein>
    <submittedName>
        <fullName evidence="1">Uncharacterized protein</fullName>
    </submittedName>
</protein>